<dbReference type="PANTHER" id="PTHR24060">
    <property type="entry name" value="METABOTROPIC GLUTAMATE RECEPTOR"/>
    <property type="match status" value="1"/>
</dbReference>
<dbReference type="Gene3D" id="3.40.50.2300">
    <property type="match status" value="3"/>
</dbReference>
<protein>
    <recommendedName>
        <fullName evidence="10">Receptor ligand binding region domain-containing protein</fullName>
    </recommendedName>
</protein>
<comment type="caution">
    <text evidence="11">The sequence shown here is derived from an EMBL/GenBank/DDBJ whole genome shotgun (WGS) entry which is preliminary data.</text>
</comment>
<evidence type="ECO:0000256" key="1">
    <source>
        <dbReference type="ARBA" id="ARBA00004141"/>
    </source>
</evidence>
<sequence>MLPPLSPLLWVPLLLLLLPSIADGKETECPFLALLTTTALTFSDCATVLLPFWDFLNKNCAVVPDLCEPPYSDSNITATPNIQKDDQSASTATRVTLEWLNQTCAMTGPSWSSLTVPVATVTGTVPLPQMGSATTSVLLDDPARYPSYGRTITSDATTASYAVDFFTSLGVGKVCVVHREDEWGDQYSYAFLEAAREATPPIAAVSFVQREGVAEKMEEEGCQNFFAAVFDFDHLHDSGGSPAADAGLNSEANMWLFGDGVGEEELLEIWPLSAGYGMITATGYVAGLPQSEKLRAHWEAQGTNFANYVRGFAGCAWNPLDVSELPPTDYFQTTPSLYTGVQAFEYDAVMAVLLGASKQDANGGFNETNLADTNNNGKSVLYERTINMDFLGASGRVAFSTVTGTRSAETVVTGIYNMQNAPASAGSPSRSLAAGLPAFPLVSSKSFGSPWSSVAGLKFIFPNGLSTIAPQIYPPLVEMNYIPDSFALIGIILMALTMLLTLALAAWILWFKNDQILKASQPMFLLTILAGTFVYERERSKRKETGGWLRQKRPESRGASEASKKKKALLR</sequence>
<dbReference type="Proteomes" id="UP001165060">
    <property type="component" value="Unassembled WGS sequence"/>
</dbReference>
<evidence type="ECO:0000256" key="6">
    <source>
        <dbReference type="ARBA" id="ARBA00023180"/>
    </source>
</evidence>
<comment type="subcellular location">
    <subcellularLocation>
        <location evidence="1">Membrane</location>
        <topology evidence="1">Multi-pass membrane protein</topology>
    </subcellularLocation>
</comment>
<proteinExistence type="predicted"/>
<keyword evidence="5" id="KW-0675">Receptor</keyword>
<keyword evidence="12" id="KW-1185">Reference proteome</keyword>
<feature type="domain" description="Receptor ligand binding region" evidence="10">
    <location>
        <begin position="75"/>
        <end position="406"/>
    </location>
</feature>
<evidence type="ECO:0000256" key="8">
    <source>
        <dbReference type="SAM" id="Phobius"/>
    </source>
</evidence>
<feature type="transmembrane region" description="Helical" evidence="8">
    <location>
        <begin position="486"/>
        <end position="510"/>
    </location>
</feature>
<keyword evidence="6" id="KW-0325">Glycoprotein</keyword>
<feature type="signal peptide" evidence="9">
    <location>
        <begin position="1"/>
        <end position="24"/>
    </location>
</feature>
<dbReference type="EMBL" id="BRYB01006597">
    <property type="protein sequence ID" value="GMI52677.1"/>
    <property type="molecule type" value="Genomic_DNA"/>
</dbReference>
<feature type="region of interest" description="Disordered" evidence="7">
    <location>
        <begin position="540"/>
        <end position="571"/>
    </location>
</feature>
<reference evidence="11 12" key="1">
    <citation type="journal article" date="2023" name="Commun. Biol.">
        <title>Genome analysis of Parmales, the sister group of diatoms, reveals the evolutionary specialization of diatoms from phago-mixotrophs to photoautotrophs.</title>
        <authorList>
            <person name="Ban H."/>
            <person name="Sato S."/>
            <person name="Yoshikawa S."/>
            <person name="Yamada K."/>
            <person name="Nakamura Y."/>
            <person name="Ichinomiya M."/>
            <person name="Sato N."/>
            <person name="Blanc-Mathieu R."/>
            <person name="Endo H."/>
            <person name="Kuwata A."/>
            <person name="Ogata H."/>
        </authorList>
    </citation>
    <scope>NUCLEOTIDE SEQUENCE [LARGE SCALE GENOMIC DNA]</scope>
</reference>
<name>A0ABQ6NBM9_9STRA</name>
<dbReference type="InterPro" id="IPR001828">
    <property type="entry name" value="ANF_lig-bd_rcpt"/>
</dbReference>
<accession>A0ABQ6NBM9</accession>
<keyword evidence="9" id="KW-0732">Signal</keyword>
<organism evidence="11 12">
    <name type="scientific">Tetraparma gracilis</name>
    <dbReference type="NCBI Taxonomy" id="2962635"/>
    <lineage>
        <taxon>Eukaryota</taxon>
        <taxon>Sar</taxon>
        <taxon>Stramenopiles</taxon>
        <taxon>Ochrophyta</taxon>
        <taxon>Bolidophyceae</taxon>
        <taxon>Parmales</taxon>
        <taxon>Triparmaceae</taxon>
        <taxon>Tetraparma</taxon>
    </lineage>
</organism>
<evidence type="ECO:0000256" key="4">
    <source>
        <dbReference type="ARBA" id="ARBA00023136"/>
    </source>
</evidence>
<evidence type="ECO:0000313" key="12">
    <source>
        <dbReference type="Proteomes" id="UP001165060"/>
    </source>
</evidence>
<evidence type="ECO:0000256" key="2">
    <source>
        <dbReference type="ARBA" id="ARBA00022692"/>
    </source>
</evidence>
<gene>
    <name evidence="11" type="ORF">TeGR_g1123</name>
</gene>
<dbReference type="PRINTS" id="PR00248">
    <property type="entry name" value="GPCRMGR"/>
</dbReference>
<keyword evidence="2 8" id="KW-0812">Transmembrane</keyword>
<keyword evidence="4 8" id="KW-0472">Membrane</keyword>
<evidence type="ECO:0000256" key="7">
    <source>
        <dbReference type="SAM" id="MobiDB-lite"/>
    </source>
</evidence>
<evidence type="ECO:0000256" key="9">
    <source>
        <dbReference type="SAM" id="SignalP"/>
    </source>
</evidence>
<evidence type="ECO:0000256" key="5">
    <source>
        <dbReference type="ARBA" id="ARBA00023170"/>
    </source>
</evidence>
<evidence type="ECO:0000313" key="11">
    <source>
        <dbReference type="EMBL" id="GMI52677.1"/>
    </source>
</evidence>
<evidence type="ECO:0000259" key="10">
    <source>
        <dbReference type="Pfam" id="PF01094"/>
    </source>
</evidence>
<dbReference type="InterPro" id="IPR050726">
    <property type="entry name" value="mGluR"/>
</dbReference>
<dbReference type="InterPro" id="IPR028082">
    <property type="entry name" value="Peripla_BP_I"/>
</dbReference>
<keyword evidence="3 8" id="KW-1133">Transmembrane helix</keyword>
<dbReference type="InterPro" id="IPR000337">
    <property type="entry name" value="GPCR_3"/>
</dbReference>
<evidence type="ECO:0000256" key="3">
    <source>
        <dbReference type="ARBA" id="ARBA00022989"/>
    </source>
</evidence>
<feature type="chain" id="PRO_5047244205" description="Receptor ligand binding region domain-containing protein" evidence="9">
    <location>
        <begin position="25"/>
        <end position="571"/>
    </location>
</feature>
<dbReference type="SUPFAM" id="SSF53822">
    <property type="entry name" value="Periplasmic binding protein-like I"/>
    <property type="match status" value="1"/>
</dbReference>
<dbReference type="Pfam" id="PF01094">
    <property type="entry name" value="ANF_receptor"/>
    <property type="match status" value="1"/>
</dbReference>